<dbReference type="RefSeq" id="WP_158263492.1">
    <property type="nucleotide sequence ID" value="NZ_PVTD01000002.1"/>
</dbReference>
<feature type="region of interest" description="Disordered" evidence="2">
    <location>
        <begin position="1"/>
        <end position="23"/>
    </location>
</feature>
<dbReference type="InterPro" id="IPR015590">
    <property type="entry name" value="Aldehyde_DH_dom"/>
</dbReference>
<reference evidence="4 5" key="1">
    <citation type="submission" date="2018-03" db="EMBL/GenBank/DDBJ databases">
        <title>Genomic Encyclopedia of Archaeal and Bacterial Type Strains, Phase II (KMG-II): from individual species to whole genera.</title>
        <authorList>
            <person name="Goeker M."/>
        </authorList>
    </citation>
    <scope>NUCLEOTIDE SEQUENCE [LARGE SCALE GENOMIC DNA]</scope>
    <source>
        <strain evidence="4 5">DSM 29328</strain>
    </source>
</reference>
<dbReference type="OrthoDB" id="6882680at2"/>
<dbReference type="EMBL" id="PVTD01000002">
    <property type="protein sequence ID" value="PRY25523.1"/>
    <property type="molecule type" value="Genomic_DNA"/>
</dbReference>
<dbReference type="SUPFAM" id="SSF53720">
    <property type="entry name" value="ALDH-like"/>
    <property type="match status" value="1"/>
</dbReference>
<dbReference type="InterPro" id="IPR016162">
    <property type="entry name" value="Ald_DH_N"/>
</dbReference>
<evidence type="ECO:0000259" key="3">
    <source>
        <dbReference type="Pfam" id="PF00171"/>
    </source>
</evidence>
<sequence length="185" mass="19568">MPDLSRAQRHAGAAAMRPGVPLPPTSSMGAIMDGQQTERSIRFADEGQKSANRVASGKQVTVEGKGLFVQPTNFDDVGHDSPLIGDEVFGPDCATTPIDTEAGLIVMTNDSIFGTSCFARTCNLSRALRTAEPLDAGSCHLATVDALLTRTPFGGLTRSGFGREPSMHCSDRPAALKTISVQYRS</sequence>
<evidence type="ECO:0000313" key="4">
    <source>
        <dbReference type="EMBL" id="PRY25523.1"/>
    </source>
</evidence>
<keyword evidence="5" id="KW-1185">Reference proteome</keyword>
<keyword evidence="1" id="KW-0560">Oxidoreductase</keyword>
<comment type="caution">
    <text evidence="4">The sequence shown here is derived from an EMBL/GenBank/DDBJ whole genome shotgun (WGS) entry which is preliminary data.</text>
</comment>
<evidence type="ECO:0000256" key="2">
    <source>
        <dbReference type="SAM" id="MobiDB-lite"/>
    </source>
</evidence>
<dbReference type="Gene3D" id="3.40.605.10">
    <property type="entry name" value="Aldehyde Dehydrogenase, Chain A, domain 1"/>
    <property type="match status" value="1"/>
</dbReference>
<dbReference type="Pfam" id="PF00171">
    <property type="entry name" value="Aldedh"/>
    <property type="match status" value="1"/>
</dbReference>
<dbReference type="AlphaFoldDB" id="A0A2T0RWU4"/>
<name>A0A2T0RWU4_9RHOB</name>
<dbReference type="InterPro" id="IPR016163">
    <property type="entry name" value="Ald_DH_C"/>
</dbReference>
<dbReference type="Gene3D" id="3.40.309.10">
    <property type="entry name" value="Aldehyde Dehydrogenase, Chain A, domain 2"/>
    <property type="match status" value="1"/>
</dbReference>
<proteinExistence type="predicted"/>
<dbReference type="InterPro" id="IPR016161">
    <property type="entry name" value="Ald_DH/histidinol_DH"/>
</dbReference>
<gene>
    <name evidence="4" type="ORF">CLV78_102703</name>
</gene>
<protein>
    <submittedName>
        <fullName evidence="4">Aldehyde dehydrogenase family protein</fullName>
    </submittedName>
</protein>
<accession>A0A2T0RWU4</accession>
<dbReference type="Proteomes" id="UP000239480">
    <property type="component" value="Unassembled WGS sequence"/>
</dbReference>
<evidence type="ECO:0000313" key="5">
    <source>
        <dbReference type="Proteomes" id="UP000239480"/>
    </source>
</evidence>
<organism evidence="4 5">
    <name type="scientific">Aliiruegeria haliotis</name>
    <dbReference type="NCBI Taxonomy" id="1280846"/>
    <lineage>
        <taxon>Bacteria</taxon>
        <taxon>Pseudomonadati</taxon>
        <taxon>Pseudomonadota</taxon>
        <taxon>Alphaproteobacteria</taxon>
        <taxon>Rhodobacterales</taxon>
        <taxon>Roseobacteraceae</taxon>
        <taxon>Aliiruegeria</taxon>
    </lineage>
</organism>
<dbReference type="PANTHER" id="PTHR11699">
    <property type="entry name" value="ALDEHYDE DEHYDROGENASE-RELATED"/>
    <property type="match status" value="1"/>
</dbReference>
<evidence type="ECO:0000256" key="1">
    <source>
        <dbReference type="ARBA" id="ARBA00023002"/>
    </source>
</evidence>
<dbReference type="GO" id="GO:0016620">
    <property type="term" value="F:oxidoreductase activity, acting on the aldehyde or oxo group of donors, NAD or NADP as acceptor"/>
    <property type="evidence" value="ECO:0007669"/>
    <property type="project" value="InterPro"/>
</dbReference>
<feature type="domain" description="Aldehyde dehydrogenase" evidence="3">
    <location>
        <begin position="13"/>
        <end position="171"/>
    </location>
</feature>